<keyword evidence="2" id="KW-1185">Reference proteome</keyword>
<evidence type="ECO:0000313" key="1">
    <source>
        <dbReference type="EMBL" id="KAK7045058.1"/>
    </source>
</evidence>
<comment type="caution">
    <text evidence="1">The sequence shown here is derived from an EMBL/GenBank/DDBJ whole genome shotgun (WGS) entry which is preliminary data.</text>
</comment>
<organism evidence="1 2">
    <name type="scientific">Favolaschia claudopus</name>
    <dbReference type="NCBI Taxonomy" id="2862362"/>
    <lineage>
        <taxon>Eukaryota</taxon>
        <taxon>Fungi</taxon>
        <taxon>Dikarya</taxon>
        <taxon>Basidiomycota</taxon>
        <taxon>Agaricomycotina</taxon>
        <taxon>Agaricomycetes</taxon>
        <taxon>Agaricomycetidae</taxon>
        <taxon>Agaricales</taxon>
        <taxon>Marasmiineae</taxon>
        <taxon>Mycenaceae</taxon>
        <taxon>Favolaschia</taxon>
    </lineage>
</organism>
<accession>A0AAW0D128</accession>
<dbReference type="Proteomes" id="UP001362999">
    <property type="component" value="Unassembled WGS sequence"/>
</dbReference>
<protein>
    <recommendedName>
        <fullName evidence="3">F-box domain-containing protein</fullName>
    </recommendedName>
</protein>
<dbReference type="AlphaFoldDB" id="A0AAW0D128"/>
<proteinExistence type="predicted"/>
<reference evidence="1 2" key="1">
    <citation type="journal article" date="2024" name="J Genomics">
        <title>Draft genome sequencing and assembly of Favolaschia claudopus CIRM-BRFM 2984 isolated from oak limbs.</title>
        <authorList>
            <person name="Navarro D."/>
            <person name="Drula E."/>
            <person name="Chaduli D."/>
            <person name="Cazenave R."/>
            <person name="Ahrendt S."/>
            <person name="Wang J."/>
            <person name="Lipzen A."/>
            <person name="Daum C."/>
            <person name="Barry K."/>
            <person name="Grigoriev I.V."/>
            <person name="Favel A."/>
            <person name="Rosso M.N."/>
            <person name="Martin F."/>
        </authorList>
    </citation>
    <scope>NUCLEOTIDE SEQUENCE [LARGE SCALE GENOMIC DNA]</scope>
    <source>
        <strain evidence="1 2">CIRM-BRFM 2984</strain>
    </source>
</reference>
<gene>
    <name evidence="1" type="ORF">R3P38DRAFT_2882327</name>
</gene>
<name>A0AAW0D128_9AGAR</name>
<evidence type="ECO:0000313" key="2">
    <source>
        <dbReference type="Proteomes" id="UP001362999"/>
    </source>
</evidence>
<evidence type="ECO:0008006" key="3">
    <source>
        <dbReference type="Google" id="ProtNLM"/>
    </source>
</evidence>
<sequence>MLSNLSVELVQEIGKQLPRADHANLRAACKDLNVLIGPLFFEVLVLNTNTLLLSSDGVHLLETLAGGKSGWTHHAKTLKISSGTPSTPYGEEFAEQKLQISEHEAQNLLTRALAGLPNIRAATWCVFHVGATECGSMHWERATICPKSLHRFSLTSPNLDDSWYQDPDSPRKFVAYEQITQLVAQNSQLTVLHLDTQDEWNRIWAALRVNGNPEIKLREISSHVSLELFSYVASYSGIEKITLNYPDAGSENQSNLLADKFFEALSRHASSLVELSCPAAYENRFSFGTHNVDVVSRLRNLGKLEMSINARTTRIVHEPEEQVHLDGNYKRVPVLAPIGITVKAEQSEVDACVNLLLDTAAGLPALHTLVIRSADTEKNRGAWCGNGRINHTRAVDEAIGQAIKSFRTSVLSCGIVIAGCHTHELQATQDHDLGGSWAYRETGIAPREY</sequence>
<dbReference type="EMBL" id="JAWWNJ010000011">
    <property type="protein sequence ID" value="KAK7045058.1"/>
    <property type="molecule type" value="Genomic_DNA"/>
</dbReference>